<evidence type="ECO:0000256" key="1">
    <source>
        <dbReference type="SAM" id="MobiDB-lite"/>
    </source>
</evidence>
<feature type="non-terminal residue" evidence="2">
    <location>
        <position position="51"/>
    </location>
</feature>
<proteinExistence type="predicted"/>
<organism evidence="2 3">
    <name type="scientific">Ceratitis capitata</name>
    <name type="common">Mediterranean fruit fly</name>
    <name type="synonym">Tephritis capitata</name>
    <dbReference type="NCBI Taxonomy" id="7213"/>
    <lineage>
        <taxon>Eukaryota</taxon>
        <taxon>Metazoa</taxon>
        <taxon>Ecdysozoa</taxon>
        <taxon>Arthropoda</taxon>
        <taxon>Hexapoda</taxon>
        <taxon>Insecta</taxon>
        <taxon>Pterygota</taxon>
        <taxon>Neoptera</taxon>
        <taxon>Endopterygota</taxon>
        <taxon>Diptera</taxon>
        <taxon>Brachycera</taxon>
        <taxon>Muscomorpha</taxon>
        <taxon>Tephritoidea</taxon>
        <taxon>Tephritidae</taxon>
        <taxon>Ceratitis</taxon>
        <taxon>Ceratitis</taxon>
    </lineage>
</organism>
<accession>A0A811UWU8</accession>
<name>A0A811UWU8_CERCA</name>
<dbReference type="Proteomes" id="UP000606786">
    <property type="component" value="Unassembled WGS sequence"/>
</dbReference>
<keyword evidence="3" id="KW-1185">Reference proteome</keyword>
<feature type="region of interest" description="Disordered" evidence="1">
    <location>
        <begin position="32"/>
        <end position="51"/>
    </location>
</feature>
<reference evidence="2" key="1">
    <citation type="submission" date="2020-11" db="EMBL/GenBank/DDBJ databases">
        <authorList>
            <person name="Whitehead M."/>
        </authorList>
    </citation>
    <scope>NUCLEOTIDE SEQUENCE</scope>
    <source>
        <strain evidence="2">EGII</strain>
    </source>
</reference>
<protein>
    <submittedName>
        <fullName evidence="2">(Mediterranean fruit fly) hypothetical protein</fullName>
    </submittedName>
</protein>
<gene>
    <name evidence="2" type="ORF">CCAP1982_LOCUS10655</name>
</gene>
<comment type="caution">
    <text evidence="2">The sequence shown here is derived from an EMBL/GenBank/DDBJ whole genome shotgun (WGS) entry which is preliminary data.</text>
</comment>
<dbReference type="EMBL" id="CAJHJT010000023">
    <property type="protein sequence ID" value="CAD7002167.1"/>
    <property type="molecule type" value="Genomic_DNA"/>
</dbReference>
<sequence>MEQNATSTYMKTYPGFGLQGEWSATRRAGALRHADGVDKNPSATHTAVAAR</sequence>
<dbReference type="AlphaFoldDB" id="A0A811UWU8"/>
<evidence type="ECO:0000313" key="3">
    <source>
        <dbReference type="Proteomes" id="UP000606786"/>
    </source>
</evidence>
<evidence type="ECO:0000313" key="2">
    <source>
        <dbReference type="EMBL" id="CAD7002167.1"/>
    </source>
</evidence>